<dbReference type="InterPro" id="IPR003660">
    <property type="entry name" value="HAMP_dom"/>
</dbReference>
<keyword evidence="11 12" id="KW-0472">Membrane</keyword>
<evidence type="ECO:0000313" key="15">
    <source>
        <dbReference type="EMBL" id="HIW81974.1"/>
    </source>
</evidence>
<feature type="domain" description="Histidine kinase" evidence="13">
    <location>
        <begin position="476"/>
        <end position="585"/>
    </location>
</feature>
<dbReference type="PANTHER" id="PTHR34220:SF7">
    <property type="entry name" value="SENSOR HISTIDINE KINASE YPDA"/>
    <property type="match status" value="1"/>
</dbReference>
<comment type="caution">
    <text evidence="15">The sequence shown here is derived from an EMBL/GenBank/DDBJ whole genome shotgun (WGS) entry which is preliminary data.</text>
</comment>
<dbReference type="PANTHER" id="PTHR34220">
    <property type="entry name" value="SENSOR HISTIDINE KINASE YPDA"/>
    <property type="match status" value="1"/>
</dbReference>
<dbReference type="EMBL" id="DXGH01000057">
    <property type="protein sequence ID" value="HIW81974.1"/>
    <property type="molecule type" value="Genomic_DNA"/>
</dbReference>
<evidence type="ECO:0000256" key="4">
    <source>
        <dbReference type="ARBA" id="ARBA00022475"/>
    </source>
</evidence>
<keyword evidence="9 12" id="KW-1133">Transmembrane helix</keyword>
<proteinExistence type="predicted"/>
<keyword evidence="8 15" id="KW-0418">Kinase</keyword>
<dbReference type="Pfam" id="PF02518">
    <property type="entry name" value="HATPase_c"/>
    <property type="match status" value="1"/>
</dbReference>
<keyword evidence="5" id="KW-0597">Phosphoprotein</keyword>
<evidence type="ECO:0000256" key="6">
    <source>
        <dbReference type="ARBA" id="ARBA00022679"/>
    </source>
</evidence>
<dbReference type="SMART" id="SM00304">
    <property type="entry name" value="HAMP"/>
    <property type="match status" value="1"/>
</dbReference>
<name>A0A9D1UBQ1_9FIRM</name>
<dbReference type="SUPFAM" id="SSF55874">
    <property type="entry name" value="ATPase domain of HSP90 chaperone/DNA topoisomerase II/histidine kinase"/>
    <property type="match status" value="1"/>
</dbReference>
<evidence type="ECO:0000256" key="3">
    <source>
        <dbReference type="ARBA" id="ARBA00012438"/>
    </source>
</evidence>
<evidence type="ECO:0000256" key="5">
    <source>
        <dbReference type="ARBA" id="ARBA00022553"/>
    </source>
</evidence>
<dbReference type="Gene3D" id="3.30.565.10">
    <property type="entry name" value="Histidine kinase-like ATPase, C-terminal domain"/>
    <property type="match status" value="1"/>
</dbReference>
<feature type="domain" description="HAMP" evidence="14">
    <location>
        <begin position="316"/>
        <end position="369"/>
    </location>
</feature>
<evidence type="ECO:0000256" key="8">
    <source>
        <dbReference type="ARBA" id="ARBA00022777"/>
    </source>
</evidence>
<dbReference type="InterPro" id="IPR033479">
    <property type="entry name" value="dCache_1"/>
</dbReference>
<reference evidence="15" key="1">
    <citation type="journal article" date="2021" name="PeerJ">
        <title>Extensive microbial diversity within the chicken gut microbiome revealed by metagenomics and culture.</title>
        <authorList>
            <person name="Gilroy R."/>
            <person name="Ravi A."/>
            <person name="Getino M."/>
            <person name="Pursley I."/>
            <person name="Horton D.L."/>
            <person name="Alikhan N.F."/>
            <person name="Baker D."/>
            <person name="Gharbi K."/>
            <person name="Hall N."/>
            <person name="Watson M."/>
            <person name="Adriaenssens E.M."/>
            <person name="Foster-Nyarko E."/>
            <person name="Jarju S."/>
            <person name="Secka A."/>
            <person name="Antonio M."/>
            <person name="Oren A."/>
            <person name="Chaudhuri R.R."/>
            <person name="La Ragione R."/>
            <person name="Hildebrand F."/>
            <person name="Pallen M.J."/>
        </authorList>
    </citation>
    <scope>NUCLEOTIDE SEQUENCE</scope>
    <source>
        <strain evidence="15">CHK195-6426</strain>
    </source>
</reference>
<dbReference type="AlphaFoldDB" id="A0A9D1UBQ1"/>
<dbReference type="GO" id="GO:0005886">
    <property type="term" value="C:plasma membrane"/>
    <property type="evidence" value="ECO:0007669"/>
    <property type="project" value="UniProtKB-SubCell"/>
</dbReference>
<dbReference type="Gene3D" id="6.10.340.10">
    <property type="match status" value="1"/>
</dbReference>
<evidence type="ECO:0000259" key="13">
    <source>
        <dbReference type="PROSITE" id="PS50109"/>
    </source>
</evidence>
<keyword evidence="7 12" id="KW-0812">Transmembrane</keyword>
<accession>A0A9D1UBQ1</accession>
<evidence type="ECO:0000256" key="7">
    <source>
        <dbReference type="ARBA" id="ARBA00022692"/>
    </source>
</evidence>
<organism evidence="15 16">
    <name type="scientific">Candidatus Acetatifactor stercoripullorum</name>
    <dbReference type="NCBI Taxonomy" id="2838414"/>
    <lineage>
        <taxon>Bacteria</taxon>
        <taxon>Bacillati</taxon>
        <taxon>Bacillota</taxon>
        <taxon>Clostridia</taxon>
        <taxon>Lachnospirales</taxon>
        <taxon>Lachnospiraceae</taxon>
        <taxon>Acetatifactor</taxon>
    </lineage>
</organism>
<dbReference type="InterPro" id="IPR036890">
    <property type="entry name" value="HATPase_C_sf"/>
</dbReference>
<dbReference type="Proteomes" id="UP000824265">
    <property type="component" value="Unassembled WGS sequence"/>
</dbReference>
<dbReference type="PROSITE" id="PS50109">
    <property type="entry name" value="HIS_KIN"/>
    <property type="match status" value="1"/>
</dbReference>
<evidence type="ECO:0000256" key="9">
    <source>
        <dbReference type="ARBA" id="ARBA00022989"/>
    </source>
</evidence>
<evidence type="ECO:0000256" key="2">
    <source>
        <dbReference type="ARBA" id="ARBA00004651"/>
    </source>
</evidence>
<dbReference type="Gene3D" id="3.30.450.20">
    <property type="entry name" value="PAS domain"/>
    <property type="match status" value="2"/>
</dbReference>
<sequence>MKANPFKTIKASLMMCFSALILLALVIFYQISLQYTEKAVLENSIDYSVKLVNQVNSDIDFYINYMLNISAMMILDDDIQDYLSEGAKLEETEDRERILTQFRTVIETRDDIANIAVISRDGKSVINRGNDRINPNVELENVEWFQDALNAQGYLLSSSHVQYVIDNNYKWVVTLSHPVYLDGKAEPAGVFFIDLNYRLLRDLCENNSLGQNSYVFIVDDQGRIIYHPKQQLLLRNLTTEKIDEVMRRGEGYFIAGEGKERQLYTISKSEQTGWSVVGVVSFSSLMPLQNETKLMYLLLAAGLILFGILFAMVLTGAITKPIGELCDAMRQVERGNFEKASIKNIPGNEIGVLGNSFNIMISRIHQLMDENIREQQQKRKSELKALRNQINPHFLYNTLDSIIWMAEGGKNKEVVMMTSSLAKLLRQSISNEEEMIPLWKEIEYTKSYLTIQKMRYKNKLEFSMEISPDIREERILNLILQPIVENAIYHGIKNKAGKGLIQITGRIQEDDILLEVADNGVGMTQDMVQHIFDMSREYEKKKNGGVGIYNVHLRIRLYYGEKYGLTFLSKEGEGTVVKIRLARYMQERTEGRRWEHEASGKK</sequence>
<evidence type="ECO:0000256" key="1">
    <source>
        <dbReference type="ARBA" id="ARBA00000085"/>
    </source>
</evidence>
<evidence type="ECO:0000313" key="16">
    <source>
        <dbReference type="Proteomes" id="UP000824265"/>
    </source>
</evidence>
<dbReference type="Pfam" id="PF00672">
    <property type="entry name" value="HAMP"/>
    <property type="match status" value="1"/>
</dbReference>
<dbReference type="InterPro" id="IPR010559">
    <property type="entry name" value="Sig_transdc_His_kin_internal"/>
</dbReference>
<gene>
    <name evidence="15" type="ORF">H9742_10760</name>
</gene>
<reference evidence="15" key="2">
    <citation type="submission" date="2021-04" db="EMBL/GenBank/DDBJ databases">
        <authorList>
            <person name="Gilroy R."/>
        </authorList>
    </citation>
    <scope>NUCLEOTIDE SEQUENCE</scope>
    <source>
        <strain evidence="15">CHK195-6426</strain>
    </source>
</reference>
<evidence type="ECO:0000259" key="14">
    <source>
        <dbReference type="PROSITE" id="PS50885"/>
    </source>
</evidence>
<evidence type="ECO:0000256" key="12">
    <source>
        <dbReference type="SAM" id="Phobius"/>
    </source>
</evidence>
<dbReference type="InterPro" id="IPR050640">
    <property type="entry name" value="Bact_2-comp_sensor_kinase"/>
</dbReference>
<keyword evidence="10" id="KW-0902">Two-component regulatory system</keyword>
<dbReference type="PROSITE" id="PS50885">
    <property type="entry name" value="HAMP"/>
    <property type="match status" value="1"/>
</dbReference>
<dbReference type="EC" id="2.7.13.3" evidence="3"/>
<keyword evidence="6" id="KW-0808">Transferase</keyword>
<dbReference type="GO" id="GO:0000155">
    <property type="term" value="F:phosphorelay sensor kinase activity"/>
    <property type="evidence" value="ECO:0007669"/>
    <property type="project" value="InterPro"/>
</dbReference>
<dbReference type="CDD" id="cd12912">
    <property type="entry name" value="PDC2_MCP_like"/>
    <property type="match status" value="1"/>
</dbReference>
<comment type="catalytic activity">
    <reaction evidence="1">
        <text>ATP + protein L-histidine = ADP + protein N-phospho-L-histidine.</text>
        <dbReference type="EC" id="2.7.13.3"/>
    </reaction>
</comment>
<protein>
    <recommendedName>
        <fullName evidence="3">histidine kinase</fullName>
        <ecNumber evidence="3">2.7.13.3</ecNumber>
    </recommendedName>
</protein>
<evidence type="ECO:0000256" key="11">
    <source>
        <dbReference type="ARBA" id="ARBA00023136"/>
    </source>
</evidence>
<dbReference type="CDD" id="cd06225">
    <property type="entry name" value="HAMP"/>
    <property type="match status" value="1"/>
</dbReference>
<dbReference type="SUPFAM" id="SSF158472">
    <property type="entry name" value="HAMP domain-like"/>
    <property type="match status" value="1"/>
</dbReference>
<dbReference type="Pfam" id="PF06580">
    <property type="entry name" value="His_kinase"/>
    <property type="match status" value="1"/>
</dbReference>
<keyword evidence="4" id="KW-1003">Cell membrane</keyword>
<comment type="subcellular location">
    <subcellularLocation>
        <location evidence="2">Cell membrane</location>
        <topology evidence="2">Multi-pass membrane protein</topology>
    </subcellularLocation>
</comment>
<evidence type="ECO:0000256" key="10">
    <source>
        <dbReference type="ARBA" id="ARBA00023012"/>
    </source>
</evidence>
<dbReference type="RefSeq" id="WP_318702578.1">
    <property type="nucleotide sequence ID" value="NZ_CALWMU010000008.1"/>
</dbReference>
<dbReference type="SMART" id="SM00387">
    <property type="entry name" value="HATPase_c"/>
    <property type="match status" value="1"/>
</dbReference>
<dbReference type="CDD" id="cd18773">
    <property type="entry name" value="PDC1_HK_sensor"/>
    <property type="match status" value="1"/>
</dbReference>
<feature type="transmembrane region" description="Helical" evidence="12">
    <location>
        <begin position="294"/>
        <end position="314"/>
    </location>
</feature>
<feature type="transmembrane region" description="Helical" evidence="12">
    <location>
        <begin position="12"/>
        <end position="31"/>
    </location>
</feature>
<dbReference type="InterPro" id="IPR003594">
    <property type="entry name" value="HATPase_dom"/>
</dbReference>
<dbReference type="InterPro" id="IPR005467">
    <property type="entry name" value="His_kinase_dom"/>
</dbReference>
<dbReference type="Pfam" id="PF02743">
    <property type="entry name" value="dCache_1"/>
    <property type="match status" value="1"/>
</dbReference>